<organism evidence="1 2">
    <name type="scientific">Forsythia ovata</name>
    <dbReference type="NCBI Taxonomy" id="205694"/>
    <lineage>
        <taxon>Eukaryota</taxon>
        <taxon>Viridiplantae</taxon>
        <taxon>Streptophyta</taxon>
        <taxon>Embryophyta</taxon>
        <taxon>Tracheophyta</taxon>
        <taxon>Spermatophyta</taxon>
        <taxon>Magnoliopsida</taxon>
        <taxon>eudicotyledons</taxon>
        <taxon>Gunneridae</taxon>
        <taxon>Pentapetalae</taxon>
        <taxon>asterids</taxon>
        <taxon>lamiids</taxon>
        <taxon>Lamiales</taxon>
        <taxon>Oleaceae</taxon>
        <taxon>Forsythieae</taxon>
        <taxon>Forsythia</taxon>
    </lineage>
</organism>
<dbReference type="AlphaFoldDB" id="A0ABD1WJC6"/>
<sequence>MDQIFLRVIPKLSLRPGNTGTYTSVRRKQWKEYYVVAFFFTAMYTGSHDLCFANLPLTLHEHFSKVDRFAMCLASNEGEARFHFSPSQEVRYKMRSTSANITLLVDV</sequence>
<dbReference type="EMBL" id="JBFOLJ010000003">
    <property type="protein sequence ID" value="KAL2548888.1"/>
    <property type="molecule type" value="Genomic_DNA"/>
</dbReference>
<proteinExistence type="predicted"/>
<evidence type="ECO:0000313" key="1">
    <source>
        <dbReference type="EMBL" id="KAL2548888.1"/>
    </source>
</evidence>
<dbReference type="Proteomes" id="UP001604277">
    <property type="component" value="Unassembled WGS sequence"/>
</dbReference>
<reference evidence="2" key="1">
    <citation type="submission" date="2024-07" db="EMBL/GenBank/DDBJ databases">
        <title>Two chromosome-level genome assemblies of Korean endemic species Abeliophyllum distichum and Forsythia ovata (Oleaceae).</title>
        <authorList>
            <person name="Jang H."/>
        </authorList>
    </citation>
    <scope>NUCLEOTIDE SEQUENCE [LARGE SCALE GENOMIC DNA]</scope>
</reference>
<comment type="caution">
    <text evidence="1">The sequence shown here is derived from an EMBL/GenBank/DDBJ whole genome shotgun (WGS) entry which is preliminary data.</text>
</comment>
<name>A0ABD1WJC6_9LAMI</name>
<keyword evidence="2" id="KW-1185">Reference proteome</keyword>
<protein>
    <submittedName>
        <fullName evidence="1">Uncharacterized protein</fullName>
    </submittedName>
</protein>
<evidence type="ECO:0000313" key="2">
    <source>
        <dbReference type="Proteomes" id="UP001604277"/>
    </source>
</evidence>
<accession>A0ABD1WJC6</accession>
<gene>
    <name evidence="1" type="ORF">Fot_10418</name>
</gene>